<reference evidence="2 3" key="1">
    <citation type="journal article" date="2019" name="Nat. Ecol. Evol.">
        <title>Megaphylogeny resolves global patterns of mushroom evolution.</title>
        <authorList>
            <person name="Varga T."/>
            <person name="Krizsan K."/>
            <person name="Foldi C."/>
            <person name="Dima B."/>
            <person name="Sanchez-Garcia M."/>
            <person name="Sanchez-Ramirez S."/>
            <person name="Szollosi G.J."/>
            <person name="Szarkandi J.G."/>
            <person name="Papp V."/>
            <person name="Albert L."/>
            <person name="Andreopoulos W."/>
            <person name="Angelini C."/>
            <person name="Antonin V."/>
            <person name="Barry K.W."/>
            <person name="Bougher N.L."/>
            <person name="Buchanan P."/>
            <person name="Buyck B."/>
            <person name="Bense V."/>
            <person name="Catcheside P."/>
            <person name="Chovatia M."/>
            <person name="Cooper J."/>
            <person name="Damon W."/>
            <person name="Desjardin D."/>
            <person name="Finy P."/>
            <person name="Geml J."/>
            <person name="Haridas S."/>
            <person name="Hughes K."/>
            <person name="Justo A."/>
            <person name="Karasinski D."/>
            <person name="Kautmanova I."/>
            <person name="Kiss B."/>
            <person name="Kocsube S."/>
            <person name="Kotiranta H."/>
            <person name="LaButti K.M."/>
            <person name="Lechner B.E."/>
            <person name="Liimatainen K."/>
            <person name="Lipzen A."/>
            <person name="Lukacs Z."/>
            <person name="Mihaltcheva S."/>
            <person name="Morgado L.N."/>
            <person name="Niskanen T."/>
            <person name="Noordeloos M.E."/>
            <person name="Ohm R.A."/>
            <person name="Ortiz-Santana B."/>
            <person name="Ovrebo C."/>
            <person name="Racz N."/>
            <person name="Riley R."/>
            <person name="Savchenko A."/>
            <person name="Shiryaev A."/>
            <person name="Soop K."/>
            <person name="Spirin V."/>
            <person name="Szebenyi C."/>
            <person name="Tomsovsky M."/>
            <person name="Tulloss R.E."/>
            <person name="Uehling J."/>
            <person name="Grigoriev I.V."/>
            <person name="Vagvolgyi C."/>
            <person name="Papp T."/>
            <person name="Martin F.M."/>
            <person name="Miettinen O."/>
            <person name="Hibbett D.S."/>
            <person name="Nagy L.G."/>
        </authorList>
    </citation>
    <scope>NUCLEOTIDE SEQUENCE [LARGE SCALE GENOMIC DNA]</scope>
    <source>
        <strain evidence="2 3">CBS 166.37</strain>
    </source>
</reference>
<keyword evidence="1" id="KW-0812">Transmembrane</keyword>
<dbReference type="Proteomes" id="UP000308652">
    <property type="component" value="Unassembled WGS sequence"/>
</dbReference>
<name>A0A5C3LH11_9AGAR</name>
<dbReference type="EMBL" id="ML213697">
    <property type="protein sequence ID" value="TFK31915.1"/>
    <property type="molecule type" value="Genomic_DNA"/>
</dbReference>
<accession>A0A5C3LH11</accession>
<evidence type="ECO:0000313" key="3">
    <source>
        <dbReference type="Proteomes" id="UP000308652"/>
    </source>
</evidence>
<sequence length="71" mass="7899">MCLLASVSYPQSILLCFPLSASPGYVIPFIHVVCGQWGPVGGFFPTKSNVVLLKWCRRILLFISCLLLDLR</sequence>
<organism evidence="2 3">
    <name type="scientific">Crucibulum laeve</name>
    <dbReference type="NCBI Taxonomy" id="68775"/>
    <lineage>
        <taxon>Eukaryota</taxon>
        <taxon>Fungi</taxon>
        <taxon>Dikarya</taxon>
        <taxon>Basidiomycota</taxon>
        <taxon>Agaricomycotina</taxon>
        <taxon>Agaricomycetes</taxon>
        <taxon>Agaricomycetidae</taxon>
        <taxon>Agaricales</taxon>
        <taxon>Agaricineae</taxon>
        <taxon>Nidulariaceae</taxon>
        <taxon>Crucibulum</taxon>
    </lineage>
</organism>
<dbReference type="AlphaFoldDB" id="A0A5C3LH11"/>
<evidence type="ECO:0000256" key="1">
    <source>
        <dbReference type="SAM" id="Phobius"/>
    </source>
</evidence>
<keyword evidence="1" id="KW-0472">Membrane</keyword>
<keyword evidence="3" id="KW-1185">Reference proteome</keyword>
<protein>
    <submittedName>
        <fullName evidence="2">Uncharacterized protein</fullName>
    </submittedName>
</protein>
<evidence type="ECO:0000313" key="2">
    <source>
        <dbReference type="EMBL" id="TFK31915.1"/>
    </source>
</evidence>
<gene>
    <name evidence="2" type="ORF">BDQ12DRAFT_693335</name>
</gene>
<proteinExistence type="predicted"/>
<feature type="transmembrane region" description="Helical" evidence="1">
    <location>
        <begin position="12"/>
        <end position="32"/>
    </location>
</feature>
<keyword evidence="1" id="KW-1133">Transmembrane helix</keyword>